<keyword evidence="1" id="KW-0812">Transmembrane</keyword>
<dbReference type="EMBL" id="JACIEK010000001">
    <property type="protein sequence ID" value="MBB3996577.1"/>
    <property type="molecule type" value="Genomic_DNA"/>
</dbReference>
<feature type="transmembrane region" description="Helical" evidence="1">
    <location>
        <begin position="12"/>
        <end position="34"/>
    </location>
</feature>
<dbReference type="Pfam" id="PF19602">
    <property type="entry name" value="DUF6107"/>
    <property type="match status" value="1"/>
</dbReference>
<name>A0A7W6E8B0_9HYPH</name>
<dbReference type="InterPro" id="IPR046089">
    <property type="entry name" value="DUF6107"/>
</dbReference>
<evidence type="ECO:0000313" key="2">
    <source>
        <dbReference type="EMBL" id="MBB3996577.1"/>
    </source>
</evidence>
<gene>
    <name evidence="2" type="ORF">GGR04_000398</name>
</gene>
<proteinExistence type="predicted"/>
<organism evidence="2 3">
    <name type="scientific">Aureimonas pseudogalii</name>
    <dbReference type="NCBI Taxonomy" id="1744844"/>
    <lineage>
        <taxon>Bacteria</taxon>
        <taxon>Pseudomonadati</taxon>
        <taxon>Pseudomonadota</taxon>
        <taxon>Alphaproteobacteria</taxon>
        <taxon>Hyphomicrobiales</taxon>
        <taxon>Aurantimonadaceae</taxon>
        <taxon>Aureimonas</taxon>
    </lineage>
</organism>
<dbReference type="AlphaFoldDB" id="A0A7W6E8B0"/>
<feature type="transmembrane region" description="Helical" evidence="1">
    <location>
        <begin position="73"/>
        <end position="94"/>
    </location>
</feature>
<reference evidence="2 3" key="1">
    <citation type="submission" date="2020-08" db="EMBL/GenBank/DDBJ databases">
        <title>Genomic Encyclopedia of Type Strains, Phase IV (KMG-IV): sequencing the most valuable type-strain genomes for metagenomic binning, comparative biology and taxonomic classification.</title>
        <authorList>
            <person name="Goeker M."/>
        </authorList>
    </citation>
    <scope>NUCLEOTIDE SEQUENCE [LARGE SCALE GENOMIC DNA]</scope>
    <source>
        <strain evidence="2 3">DSM 102238</strain>
    </source>
</reference>
<sequence>MDTMTGEIVSPLALLTAKFAGAIGGSVISIAYLLPNGRRDAAVRFLTGAVTGLVFGGPAGVTIAEHLGFAAKFGAAEVALMGSAAASLCAWWALGVIQRFADGLFTVANRARGGGDDAKRGESAGERR</sequence>
<feature type="transmembrane region" description="Helical" evidence="1">
    <location>
        <begin position="41"/>
        <end position="61"/>
    </location>
</feature>
<keyword evidence="1" id="KW-1133">Transmembrane helix</keyword>
<evidence type="ECO:0000313" key="3">
    <source>
        <dbReference type="Proteomes" id="UP000542776"/>
    </source>
</evidence>
<comment type="caution">
    <text evidence="2">The sequence shown here is derived from an EMBL/GenBank/DDBJ whole genome shotgun (WGS) entry which is preliminary data.</text>
</comment>
<keyword evidence="1" id="KW-0472">Membrane</keyword>
<evidence type="ECO:0000256" key="1">
    <source>
        <dbReference type="SAM" id="Phobius"/>
    </source>
</evidence>
<dbReference type="RefSeq" id="WP_183197319.1">
    <property type="nucleotide sequence ID" value="NZ_JACIEK010000001.1"/>
</dbReference>
<dbReference type="Proteomes" id="UP000542776">
    <property type="component" value="Unassembled WGS sequence"/>
</dbReference>
<accession>A0A7W6E8B0</accession>
<keyword evidence="3" id="KW-1185">Reference proteome</keyword>
<protein>
    <submittedName>
        <fullName evidence="2">Putative MFS family arabinose efflux permease</fullName>
    </submittedName>
</protein>